<dbReference type="EMBL" id="JNBS01004999">
    <property type="protein sequence ID" value="OQR81415.1"/>
    <property type="molecule type" value="Genomic_DNA"/>
</dbReference>
<dbReference type="SUPFAM" id="SSF48403">
    <property type="entry name" value="Ankyrin repeat"/>
    <property type="match status" value="1"/>
</dbReference>
<dbReference type="STRING" id="74557.A0A1V9Y6R4"/>
<accession>A0A1V9Y6R4</accession>
<evidence type="ECO:0000256" key="1">
    <source>
        <dbReference type="ARBA" id="ARBA00022737"/>
    </source>
</evidence>
<evidence type="ECO:0000256" key="3">
    <source>
        <dbReference type="PROSITE-ProRule" id="PRU00023"/>
    </source>
</evidence>
<proteinExistence type="predicted"/>
<dbReference type="InterPro" id="IPR036871">
    <property type="entry name" value="PX_dom_sf"/>
</dbReference>
<evidence type="ECO:0000256" key="2">
    <source>
        <dbReference type="ARBA" id="ARBA00023043"/>
    </source>
</evidence>
<dbReference type="Pfam" id="PF13637">
    <property type="entry name" value="Ank_4"/>
    <property type="match status" value="1"/>
</dbReference>
<dbReference type="Pfam" id="PF00787">
    <property type="entry name" value="PX"/>
    <property type="match status" value="1"/>
</dbReference>
<dbReference type="InterPro" id="IPR001683">
    <property type="entry name" value="PX_dom"/>
</dbReference>
<dbReference type="SUPFAM" id="SSF64268">
    <property type="entry name" value="PX domain"/>
    <property type="match status" value="1"/>
</dbReference>
<dbReference type="Proteomes" id="UP000243217">
    <property type="component" value="Unassembled WGS sequence"/>
</dbReference>
<feature type="repeat" description="ANK" evidence="3">
    <location>
        <begin position="168"/>
        <end position="200"/>
    </location>
</feature>
<dbReference type="GO" id="GO:0035091">
    <property type="term" value="F:phosphatidylinositol binding"/>
    <property type="evidence" value="ECO:0007669"/>
    <property type="project" value="InterPro"/>
</dbReference>
<gene>
    <name evidence="5" type="ORF">THRCLA_11750</name>
</gene>
<dbReference type="InterPro" id="IPR002110">
    <property type="entry name" value="Ankyrin_rpt"/>
</dbReference>
<dbReference type="GO" id="GO:0016301">
    <property type="term" value="F:kinase activity"/>
    <property type="evidence" value="ECO:0007669"/>
    <property type="project" value="UniProtKB-KW"/>
</dbReference>
<keyword evidence="5" id="KW-0808">Transferase</keyword>
<reference evidence="5 6" key="1">
    <citation type="journal article" date="2014" name="Genome Biol. Evol.">
        <title>The secreted proteins of Achlya hypogyna and Thraustotheca clavata identify the ancestral oomycete secretome and reveal gene acquisitions by horizontal gene transfer.</title>
        <authorList>
            <person name="Misner I."/>
            <person name="Blouin N."/>
            <person name="Leonard G."/>
            <person name="Richards T.A."/>
            <person name="Lane C.E."/>
        </authorList>
    </citation>
    <scope>NUCLEOTIDE SEQUENCE [LARGE SCALE GENOMIC DNA]</scope>
    <source>
        <strain evidence="5 6">ATCC 34112</strain>
    </source>
</reference>
<evidence type="ECO:0000313" key="6">
    <source>
        <dbReference type="Proteomes" id="UP000243217"/>
    </source>
</evidence>
<dbReference type="PROSITE" id="PS50297">
    <property type="entry name" value="ANK_REP_REGION"/>
    <property type="match status" value="5"/>
</dbReference>
<dbReference type="Pfam" id="PF12796">
    <property type="entry name" value="Ank_2"/>
    <property type="match status" value="1"/>
</dbReference>
<feature type="repeat" description="ANK" evidence="3">
    <location>
        <begin position="135"/>
        <end position="167"/>
    </location>
</feature>
<dbReference type="Gene3D" id="3.30.1520.10">
    <property type="entry name" value="Phox-like domain"/>
    <property type="match status" value="1"/>
</dbReference>
<dbReference type="PROSITE" id="PS50195">
    <property type="entry name" value="PX"/>
    <property type="match status" value="1"/>
</dbReference>
<dbReference type="Pfam" id="PF00023">
    <property type="entry name" value="Ank"/>
    <property type="match status" value="1"/>
</dbReference>
<comment type="caution">
    <text evidence="5">The sequence shown here is derived from an EMBL/GenBank/DDBJ whole genome shotgun (WGS) entry which is preliminary data.</text>
</comment>
<dbReference type="SMART" id="SM00312">
    <property type="entry name" value="PX"/>
    <property type="match status" value="1"/>
</dbReference>
<feature type="repeat" description="ANK" evidence="3">
    <location>
        <begin position="102"/>
        <end position="134"/>
    </location>
</feature>
<organism evidence="5 6">
    <name type="scientific">Thraustotheca clavata</name>
    <dbReference type="NCBI Taxonomy" id="74557"/>
    <lineage>
        <taxon>Eukaryota</taxon>
        <taxon>Sar</taxon>
        <taxon>Stramenopiles</taxon>
        <taxon>Oomycota</taxon>
        <taxon>Saprolegniomycetes</taxon>
        <taxon>Saprolegniales</taxon>
        <taxon>Achlyaceae</taxon>
        <taxon>Thraustotheca</taxon>
    </lineage>
</organism>
<protein>
    <submittedName>
        <fullName evidence="5">Kinase</fullName>
    </submittedName>
</protein>
<feature type="non-terminal residue" evidence="5">
    <location>
        <position position="509"/>
    </location>
</feature>
<dbReference type="InterPro" id="IPR036770">
    <property type="entry name" value="Ankyrin_rpt-contain_sf"/>
</dbReference>
<keyword evidence="1" id="KW-0677">Repeat</keyword>
<keyword evidence="5" id="KW-0418">Kinase</keyword>
<keyword evidence="6" id="KW-1185">Reference proteome</keyword>
<dbReference type="PANTHER" id="PTHR24171">
    <property type="entry name" value="ANKYRIN REPEAT DOMAIN-CONTAINING PROTEIN 39-RELATED"/>
    <property type="match status" value="1"/>
</dbReference>
<dbReference type="PROSITE" id="PS50088">
    <property type="entry name" value="ANK_REPEAT"/>
    <property type="match status" value="5"/>
</dbReference>
<evidence type="ECO:0000313" key="5">
    <source>
        <dbReference type="EMBL" id="OQR81415.1"/>
    </source>
</evidence>
<feature type="domain" description="PX" evidence="4">
    <location>
        <begin position="414"/>
        <end position="509"/>
    </location>
</feature>
<name>A0A1V9Y6R4_9STRA</name>
<sequence>MGSSASKQLYDAAASNDVAKLRTLVKEGVDINMGTNGICILHVAAEKGHKKVITYLLDKGMDINRKTDEGRSPLYIAAKHGNAEAVRVLVERGADMESNRKNGRTALVVAAKKGNLEVVQYLVGREANMEACRKDLCTPLYMAAKKGHIEVAQFLIDSQANIEAQSILGITPLAIAAIEGHLDVVKYLLLHSPEFISSNQDGSTQIVNAAAQTYTDVAEAIAELEHPEKQLSVVKKEIVKRAKNKNDVWERIHQDPMTMGSSSGNSNLISPCTSDDSIDDSTKFELDTMAAYLVKDLDSGQSYRVEEIDQQYVTLEAMKEKLTDSHDLLALYSSDATTEVEIENVPDSDKEEDYVEHVDVTKHRSSELQPCQFAGCTLFHTRRSGYCETHEVRAKEEEDSRAQALYLIPKGRQASFVSMKGHSFVEDAMYRLYTVYTIELRCGESTWNVYRRYREFTVLFDKLKLRPRLRLPPLPPKKIIGSFEPEFLARRQYELGVWLDQLLTYDPLS</sequence>
<feature type="repeat" description="ANK" evidence="3">
    <location>
        <begin position="69"/>
        <end position="101"/>
    </location>
</feature>
<dbReference type="Gene3D" id="1.25.40.20">
    <property type="entry name" value="Ankyrin repeat-containing domain"/>
    <property type="match status" value="2"/>
</dbReference>
<dbReference type="PANTHER" id="PTHR24171:SF10">
    <property type="entry name" value="ANKYRIN REPEAT DOMAIN-CONTAINING PROTEIN 29-LIKE"/>
    <property type="match status" value="1"/>
</dbReference>
<dbReference type="AlphaFoldDB" id="A0A1V9Y6R4"/>
<evidence type="ECO:0000259" key="4">
    <source>
        <dbReference type="PROSITE" id="PS50195"/>
    </source>
</evidence>
<feature type="repeat" description="ANK" evidence="3">
    <location>
        <begin position="36"/>
        <end position="68"/>
    </location>
</feature>
<dbReference type="OrthoDB" id="10249694at2759"/>
<keyword evidence="2 3" id="KW-0040">ANK repeat</keyword>
<dbReference type="SMART" id="SM00248">
    <property type="entry name" value="ANK"/>
    <property type="match status" value="6"/>
</dbReference>